<evidence type="ECO:0000256" key="1">
    <source>
        <dbReference type="ARBA" id="ARBA00006471"/>
    </source>
</evidence>
<dbReference type="PANTHER" id="PTHR11758">
    <property type="entry name" value="40S RIBOSOMAL PROTEIN S15A"/>
    <property type="match status" value="1"/>
</dbReference>
<sequence>MNTDPIADYLTRIRNGIMAGHDAVVVPASKIKAGLCGILKQEGYIHSFKQVEHEGREYLIVNLKYVKDKENVIHGLRRVSRPGLRIYTGAQDITDVHGGLGIAILSTPKGLLTGKDAKKQNVGGEVLAHVW</sequence>
<dbReference type="AlphaFoldDB" id="A0A936F116"/>
<dbReference type="InterPro" id="IPR035987">
    <property type="entry name" value="Ribosomal_uS8_sf"/>
</dbReference>
<comment type="caution">
    <text evidence="10">The sequence shown here is derived from an EMBL/GenBank/DDBJ whole genome shotgun (WGS) entry which is preliminary data.</text>
</comment>
<dbReference type="Pfam" id="PF00410">
    <property type="entry name" value="Ribosomal_S8"/>
    <property type="match status" value="1"/>
</dbReference>
<keyword evidence="3 8" id="KW-0694">RNA-binding</keyword>
<reference evidence="10 11" key="1">
    <citation type="submission" date="2020-10" db="EMBL/GenBank/DDBJ databases">
        <title>Connecting structure to function with the recovery of over 1000 high-quality activated sludge metagenome-assembled genomes encoding full-length rRNA genes using long-read sequencing.</title>
        <authorList>
            <person name="Singleton C.M."/>
            <person name="Petriglieri F."/>
            <person name="Kristensen J.M."/>
            <person name="Kirkegaard R.H."/>
            <person name="Michaelsen T.Y."/>
            <person name="Andersen M.H."/>
            <person name="Karst S.M."/>
            <person name="Dueholm M.S."/>
            <person name="Nielsen P.H."/>
            <person name="Albertsen M."/>
        </authorList>
    </citation>
    <scope>NUCLEOTIDE SEQUENCE [LARGE SCALE GENOMIC DNA]</scope>
    <source>
        <strain evidence="10">OdNE_18-Q3-R46-58_MAXAC.008</strain>
    </source>
</reference>
<evidence type="ECO:0000256" key="2">
    <source>
        <dbReference type="ARBA" id="ARBA00022730"/>
    </source>
</evidence>
<dbReference type="GO" id="GO:0019843">
    <property type="term" value="F:rRNA binding"/>
    <property type="evidence" value="ECO:0007669"/>
    <property type="project" value="UniProtKB-UniRule"/>
</dbReference>
<accession>A0A936F116</accession>
<dbReference type="GO" id="GO:1990904">
    <property type="term" value="C:ribonucleoprotein complex"/>
    <property type="evidence" value="ECO:0007669"/>
    <property type="project" value="UniProtKB-KW"/>
</dbReference>
<dbReference type="GO" id="GO:0005737">
    <property type="term" value="C:cytoplasm"/>
    <property type="evidence" value="ECO:0007669"/>
    <property type="project" value="UniProtKB-ARBA"/>
</dbReference>
<dbReference type="SUPFAM" id="SSF56047">
    <property type="entry name" value="Ribosomal protein S8"/>
    <property type="match status" value="1"/>
</dbReference>
<comment type="subunit">
    <text evidence="7 8">Part of the 30S ribosomal subunit. Contacts proteins S5 and S12.</text>
</comment>
<dbReference type="Gene3D" id="3.30.1370.30">
    <property type="match status" value="1"/>
</dbReference>
<keyword evidence="5 8" id="KW-0687">Ribonucleoprotein</keyword>
<proteinExistence type="inferred from homology"/>
<gene>
    <name evidence="8 10" type="primary">rpsH</name>
    <name evidence="10" type="ORF">IPN91_04035</name>
</gene>
<comment type="function">
    <text evidence="8">One of the primary rRNA binding proteins, it binds directly to 16S rRNA central domain where it helps coordinate assembly of the platform of the 30S subunit.</text>
</comment>
<protein>
    <recommendedName>
        <fullName evidence="6 8">Small ribosomal subunit protein uS8</fullName>
    </recommendedName>
</protein>
<dbReference type="EMBL" id="JADKCH010000002">
    <property type="protein sequence ID" value="MBK8571816.1"/>
    <property type="molecule type" value="Genomic_DNA"/>
</dbReference>
<keyword evidence="2 8" id="KW-0699">rRNA-binding</keyword>
<dbReference type="PROSITE" id="PS00053">
    <property type="entry name" value="RIBOSOMAL_S8"/>
    <property type="match status" value="1"/>
</dbReference>
<evidence type="ECO:0000313" key="10">
    <source>
        <dbReference type="EMBL" id="MBK8571816.1"/>
    </source>
</evidence>
<evidence type="ECO:0000256" key="9">
    <source>
        <dbReference type="RuleBase" id="RU003660"/>
    </source>
</evidence>
<dbReference type="NCBIfam" id="NF001109">
    <property type="entry name" value="PRK00136.1"/>
    <property type="match status" value="1"/>
</dbReference>
<dbReference type="GO" id="GO:0006412">
    <property type="term" value="P:translation"/>
    <property type="evidence" value="ECO:0007669"/>
    <property type="project" value="UniProtKB-UniRule"/>
</dbReference>
<evidence type="ECO:0000256" key="4">
    <source>
        <dbReference type="ARBA" id="ARBA00022980"/>
    </source>
</evidence>
<dbReference type="FunFam" id="3.30.1370.30:FF:000002">
    <property type="entry name" value="30S ribosomal protein S8"/>
    <property type="match status" value="1"/>
</dbReference>
<evidence type="ECO:0000256" key="7">
    <source>
        <dbReference type="ARBA" id="ARBA00046740"/>
    </source>
</evidence>
<name>A0A936F116_9BACT</name>
<comment type="similarity">
    <text evidence="1 8 9">Belongs to the universal ribosomal protein uS8 family.</text>
</comment>
<dbReference type="GO" id="GO:0003735">
    <property type="term" value="F:structural constituent of ribosome"/>
    <property type="evidence" value="ECO:0007669"/>
    <property type="project" value="InterPro"/>
</dbReference>
<dbReference type="FunFam" id="3.30.1490.10:FF:000001">
    <property type="entry name" value="30S ribosomal protein S8"/>
    <property type="match status" value="1"/>
</dbReference>
<organism evidence="10 11">
    <name type="scientific">Candidatus Geothrix odensensis</name>
    <dbReference type="NCBI Taxonomy" id="2954440"/>
    <lineage>
        <taxon>Bacteria</taxon>
        <taxon>Pseudomonadati</taxon>
        <taxon>Acidobacteriota</taxon>
        <taxon>Holophagae</taxon>
        <taxon>Holophagales</taxon>
        <taxon>Holophagaceae</taxon>
        <taxon>Geothrix</taxon>
    </lineage>
</organism>
<dbReference type="Gene3D" id="3.30.1490.10">
    <property type="match status" value="1"/>
</dbReference>
<evidence type="ECO:0000256" key="8">
    <source>
        <dbReference type="HAMAP-Rule" id="MF_01302"/>
    </source>
</evidence>
<dbReference type="InterPro" id="IPR047863">
    <property type="entry name" value="Ribosomal_uS8_CS"/>
</dbReference>
<dbReference type="GO" id="GO:0005840">
    <property type="term" value="C:ribosome"/>
    <property type="evidence" value="ECO:0007669"/>
    <property type="project" value="UniProtKB-KW"/>
</dbReference>
<dbReference type="Proteomes" id="UP000709959">
    <property type="component" value="Unassembled WGS sequence"/>
</dbReference>
<evidence type="ECO:0000256" key="3">
    <source>
        <dbReference type="ARBA" id="ARBA00022884"/>
    </source>
</evidence>
<dbReference type="InterPro" id="IPR000630">
    <property type="entry name" value="Ribosomal_uS8"/>
</dbReference>
<evidence type="ECO:0000313" key="11">
    <source>
        <dbReference type="Proteomes" id="UP000709959"/>
    </source>
</evidence>
<keyword evidence="4 8" id="KW-0689">Ribosomal protein</keyword>
<dbReference type="HAMAP" id="MF_01302_B">
    <property type="entry name" value="Ribosomal_uS8_B"/>
    <property type="match status" value="1"/>
</dbReference>
<evidence type="ECO:0000256" key="6">
    <source>
        <dbReference type="ARBA" id="ARBA00035258"/>
    </source>
</evidence>
<evidence type="ECO:0000256" key="5">
    <source>
        <dbReference type="ARBA" id="ARBA00023274"/>
    </source>
</evidence>